<evidence type="ECO:0000256" key="1">
    <source>
        <dbReference type="SAM" id="Phobius"/>
    </source>
</evidence>
<dbReference type="SUPFAM" id="SSF48452">
    <property type="entry name" value="TPR-like"/>
    <property type="match status" value="3"/>
</dbReference>
<organism evidence="2 3">
    <name type="scientific">Mycena venus</name>
    <dbReference type="NCBI Taxonomy" id="2733690"/>
    <lineage>
        <taxon>Eukaryota</taxon>
        <taxon>Fungi</taxon>
        <taxon>Dikarya</taxon>
        <taxon>Basidiomycota</taxon>
        <taxon>Agaricomycotina</taxon>
        <taxon>Agaricomycetes</taxon>
        <taxon>Agaricomycetidae</taxon>
        <taxon>Agaricales</taxon>
        <taxon>Marasmiineae</taxon>
        <taxon>Mycenaceae</taxon>
        <taxon>Mycena</taxon>
    </lineage>
</organism>
<evidence type="ECO:0008006" key="4">
    <source>
        <dbReference type="Google" id="ProtNLM"/>
    </source>
</evidence>
<keyword evidence="1" id="KW-0472">Membrane</keyword>
<feature type="transmembrane region" description="Helical" evidence="1">
    <location>
        <begin position="709"/>
        <end position="731"/>
    </location>
</feature>
<keyword evidence="3" id="KW-1185">Reference proteome</keyword>
<evidence type="ECO:0000313" key="2">
    <source>
        <dbReference type="EMBL" id="KAF7357950.1"/>
    </source>
</evidence>
<dbReference type="Pfam" id="PF13374">
    <property type="entry name" value="TPR_10"/>
    <property type="match status" value="1"/>
</dbReference>
<keyword evidence="1" id="KW-1133">Transmembrane helix</keyword>
<reference evidence="2" key="1">
    <citation type="submission" date="2020-05" db="EMBL/GenBank/DDBJ databases">
        <title>Mycena genomes resolve the evolution of fungal bioluminescence.</title>
        <authorList>
            <person name="Tsai I.J."/>
        </authorList>
    </citation>
    <scope>NUCLEOTIDE SEQUENCE</scope>
    <source>
        <strain evidence="2">CCC161011</strain>
    </source>
</reference>
<protein>
    <recommendedName>
        <fullName evidence="4">Tetratricopeptide repeat protein</fullName>
    </recommendedName>
</protein>
<dbReference type="Proteomes" id="UP000620124">
    <property type="component" value="Unassembled WGS sequence"/>
</dbReference>
<dbReference type="OrthoDB" id="3061691at2759"/>
<name>A0A8H6YH92_9AGAR</name>
<proteinExistence type="predicted"/>
<dbReference type="AlphaFoldDB" id="A0A8H6YH92"/>
<dbReference type="PANTHER" id="PTHR19959">
    <property type="entry name" value="KINESIN LIGHT CHAIN"/>
    <property type="match status" value="1"/>
</dbReference>
<dbReference type="EMBL" id="JACAZI010000006">
    <property type="protein sequence ID" value="KAF7357950.1"/>
    <property type="molecule type" value="Genomic_DNA"/>
</dbReference>
<accession>A0A8H6YH92</accession>
<sequence length="732" mass="81136">MLADCVDLFCNLARVYPEQLSSQFLWFLHAYAYFTPKINSLGMSPAMDNIRVFLEPKWDRPPPSLDITRCLDLIAHSGVIEDAIRACYTQTPAPPLTLVQNIFVAHCERAVVILREVVEKSAFNPFTFCRVLYIINAVLSVVSDSNRVALRQVLLRATKKFRSLPSRVDADLLMTICLGVWRAGLLDEALEICEQAIEYFDTFDADSSDADRLYLRRRARFARALLLCDMGRFPDAIETMRETKAVIPLSQNKAAGSDTEFLLLCILETRFLQRLGRKEEALSRLRRDVAASRKEYQTDGSDFFNLYLHFLLTELATTWAHAGHLGRALKTAEQAVADCFRHAARAKKAVEEPNCILVHSLTSLSNCLATVGKDDQALKMAQEAASIYTHNAANMWQYFLYTIRREELGANAFHALSQRLATSGDLEQALLHAEKATALYRQLVQLAPRHLPTLATSLRNLASILWSQGCQEQATTPCEEAVHILRKIVESETYFLPALAEALDQLSIYLTEKGDDASAFAAAAECTEVRRQFAALPPQPEFLFDKVEMEADSEDEGIEEWEMASEAECDDESDTTTSLGARLSGIAYANISELPSPAPTPEELETALEAECDDKLDAVMSIGARLSGTAYTSISELPSPAQAPDGPLKSGVEEDTVIIGSKNEGAMSPITKESPTTSDTTSPAKSFLSDILSKPIEVRVSMRSTPMDILWWILLCFMGMGLVVLSVALMVL</sequence>
<gene>
    <name evidence="2" type="ORF">MVEN_00841600</name>
</gene>
<comment type="caution">
    <text evidence="2">The sequence shown here is derived from an EMBL/GenBank/DDBJ whole genome shotgun (WGS) entry which is preliminary data.</text>
</comment>
<keyword evidence="1" id="KW-0812">Transmembrane</keyword>
<dbReference type="InterPro" id="IPR011990">
    <property type="entry name" value="TPR-like_helical_dom_sf"/>
</dbReference>
<dbReference type="Gene3D" id="1.25.40.10">
    <property type="entry name" value="Tetratricopeptide repeat domain"/>
    <property type="match status" value="3"/>
</dbReference>
<evidence type="ECO:0000313" key="3">
    <source>
        <dbReference type="Proteomes" id="UP000620124"/>
    </source>
</evidence>
<dbReference type="PANTHER" id="PTHR19959:SF119">
    <property type="entry name" value="FUNGAL LIPASE-LIKE DOMAIN-CONTAINING PROTEIN"/>
    <property type="match status" value="1"/>
</dbReference>